<evidence type="ECO:0000256" key="1">
    <source>
        <dbReference type="ARBA" id="ARBA00010236"/>
    </source>
</evidence>
<keyword evidence="2" id="KW-1133">Transmembrane helix</keyword>
<dbReference type="PANTHER" id="PTHR45964:SF9">
    <property type="entry name" value="SULFOTRANSFERASE"/>
    <property type="match status" value="1"/>
</dbReference>
<organism evidence="3 4">
    <name type="scientific">Daphnia sinensis</name>
    <dbReference type="NCBI Taxonomy" id="1820382"/>
    <lineage>
        <taxon>Eukaryota</taxon>
        <taxon>Metazoa</taxon>
        <taxon>Ecdysozoa</taxon>
        <taxon>Arthropoda</taxon>
        <taxon>Crustacea</taxon>
        <taxon>Branchiopoda</taxon>
        <taxon>Diplostraca</taxon>
        <taxon>Cladocera</taxon>
        <taxon>Anomopoda</taxon>
        <taxon>Daphniidae</taxon>
        <taxon>Daphnia</taxon>
        <taxon>Daphnia similis group</taxon>
    </lineage>
</organism>
<evidence type="ECO:0008006" key="5">
    <source>
        <dbReference type="Google" id="ProtNLM"/>
    </source>
</evidence>
<sequence>MSKDKRRCFARVTTCLVISVSLFGLGIVLVPAKPKYHSLPSQLSVKNATTFISNDKKQSILSIKASLNSRITYPWKGDPSCQHFPIQMAQRNSLPKWALTSFPGSGVTWVRQMIETLTGIYTGSIHKGDPLPFRDNNKGNMGITDDPFCGCTIIDKDHEATEGVYKRKYYLQRLKDYSNIINTTYNFRGILLLRNPMDVVFAHQNHLLVGKFNVASEDAFRGPIWDELVDAVAFTWADHAIRWIEQMKQGTAIFYEHFLGDNAQHELERLLDAMNYNPQTIDPERMRCLLVHRNQSEYKRSNKTRIKEFLPKTKKHDKLVSYPWKDDPTCKKFTVQVIKYLAERDSLPKWALTSFPGSGVTWTRQMIEGVSGIYTGSIHEQDPPPVQLEGVGFDQLGIRDDPFCGCTIIDKDHEATITVDGMVDYFRLLYIEGYSDIIRKVYDYRGVLLLRNPMDVVFTYRHWQLAGKVGTAPQEAFRGPQWNKVVKFVAYAWADHAIRWIEQIEKGTVIFYEELLGRNASMELERLFDAMDFKPRPLNSERMRCTLDHRDRTDHKRLNKSWMPLEEEQRLLFIESIHRVQQSLRRRKWPQLPVHLYDLHGLYNQTNF</sequence>
<comment type="caution">
    <text evidence="3">The sequence shown here is derived from an EMBL/GenBank/DDBJ whole genome shotgun (WGS) entry which is preliminary data.</text>
</comment>
<dbReference type="SUPFAM" id="SSF52540">
    <property type="entry name" value="P-loop containing nucleoside triphosphate hydrolases"/>
    <property type="match status" value="2"/>
</dbReference>
<proteinExistence type="inferred from homology"/>
<keyword evidence="4" id="KW-1185">Reference proteome</keyword>
<dbReference type="Gene3D" id="3.40.50.300">
    <property type="entry name" value="P-loop containing nucleotide triphosphate hydrolases"/>
    <property type="match status" value="2"/>
</dbReference>
<keyword evidence="2" id="KW-0812">Transmembrane</keyword>
<evidence type="ECO:0000313" key="4">
    <source>
        <dbReference type="Proteomes" id="UP000820818"/>
    </source>
</evidence>
<dbReference type="Proteomes" id="UP000820818">
    <property type="component" value="Linkage Group LG1"/>
</dbReference>
<feature type="transmembrane region" description="Helical" evidence="2">
    <location>
        <begin position="12"/>
        <end position="32"/>
    </location>
</feature>
<comment type="similarity">
    <text evidence="1">Belongs to the WSCD family.</text>
</comment>
<evidence type="ECO:0000256" key="2">
    <source>
        <dbReference type="SAM" id="Phobius"/>
    </source>
</evidence>
<gene>
    <name evidence="3" type="ORF">GHT06_008127</name>
</gene>
<keyword evidence="2" id="KW-0472">Membrane</keyword>
<name>A0AAD5Q0E7_9CRUS</name>
<dbReference type="InterPro" id="IPR027417">
    <property type="entry name" value="P-loop_NTPase"/>
</dbReference>
<dbReference type="PANTHER" id="PTHR45964">
    <property type="entry name" value="WSCD FAMILY MEMBER CG9164"/>
    <property type="match status" value="1"/>
</dbReference>
<protein>
    <recommendedName>
        <fullName evidence="5">Sulfotransferase domain-containing protein</fullName>
    </recommendedName>
</protein>
<evidence type="ECO:0000313" key="3">
    <source>
        <dbReference type="EMBL" id="KAI9564388.1"/>
    </source>
</evidence>
<dbReference type="InterPro" id="IPR051589">
    <property type="entry name" value="Sialate-O-sulfotransferase"/>
</dbReference>
<dbReference type="AlphaFoldDB" id="A0AAD5Q0E7"/>
<dbReference type="EMBL" id="WJBH02000001">
    <property type="protein sequence ID" value="KAI9564388.1"/>
    <property type="molecule type" value="Genomic_DNA"/>
</dbReference>
<reference evidence="3 4" key="1">
    <citation type="submission" date="2022-05" db="EMBL/GenBank/DDBJ databases">
        <title>A multi-omics perspective on studying reproductive biology in Daphnia sinensis.</title>
        <authorList>
            <person name="Jia J."/>
        </authorList>
    </citation>
    <scope>NUCLEOTIDE SEQUENCE [LARGE SCALE GENOMIC DNA]</scope>
    <source>
        <strain evidence="3 4">WSL</strain>
    </source>
</reference>
<accession>A0AAD5Q0E7</accession>